<organism evidence="1 2">
    <name type="scientific">Solanum commersonii</name>
    <name type="common">Commerson's wild potato</name>
    <name type="synonym">Commerson's nightshade</name>
    <dbReference type="NCBI Taxonomy" id="4109"/>
    <lineage>
        <taxon>Eukaryota</taxon>
        <taxon>Viridiplantae</taxon>
        <taxon>Streptophyta</taxon>
        <taxon>Embryophyta</taxon>
        <taxon>Tracheophyta</taxon>
        <taxon>Spermatophyta</taxon>
        <taxon>Magnoliopsida</taxon>
        <taxon>eudicotyledons</taxon>
        <taxon>Gunneridae</taxon>
        <taxon>Pentapetalae</taxon>
        <taxon>asterids</taxon>
        <taxon>lamiids</taxon>
        <taxon>Solanales</taxon>
        <taxon>Solanaceae</taxon>
        <taxon>Solanoideae</taxon>
        <taxon>Solaneae</taxon>
        <taxon>Solanum</taxon>
    </lineage>
</organism>
<protein>
    <submittedName>
        <fullName evidence="1">Uncharacterized protein</fullName>
    </submittedName>
</protein>
<reference evidence="1 2" key="1">
    <citation type="submission" date="2020-09" db="EMBL/GenBank/DDBJ databases">
        <title>De no assembly of potato wild relative species, Solanum commersonii.</title>
        <authorList>
            <person name="Cho K."/>
        </authorList>
    </citation>
    <scope>NUCLEOTIDE SEQUENCE [LARGE SCALE GENOMIC DNA]</scope>
    <source>
        <strain evidence="1">LZ3.2</strain>
        <tissue evidence="1">Leaf</tissue>
    </source>
</reference>
<keyword evidence="2" id="KW-1185">Reference proteome</keyword>
<gene>
    <name evidence="1" type="ORF">H5410_021773</name>
</gene>
<comment type="caution">
    <text evidence="1">The sequence shown here is derived from an EMBL/GenBank/DDBJ whole genome shotgun (WGS) entry which is preliminary data.</text>
</comment>
<name>A0A9J5ZG87_SOLCO</name>
<evidence type="ECO:0000313" key="1">
    <source>
        <dbReference type="EMBL" id="KAG5610492.1"/>
    </source>
</evidence>
<sequence length="97" mass="11673">MPFFFLKLEQNNPNELHICHTKVNVLYFHIKDIFIIIGLRYTGRIKDFGYPNSTPSKLLENIFRVHKRDGRYQQFSWGQLEFSKMMKSLRKKFTSAK</sequence>
<dbReference type="AlphaFoldDB" id="A0A9J5ZG87"/>
<accession>A0A9J5ZG87</accession>
<dbReference type="OrthoDB" id="1305596at2759"/>
<dbReference type="Proteomes" id="UP000824120">
    <property type="component" value="Chromosome 4"/>
</dbReference>
<dbReference type="EMBL" id="JACXVP010000004">
    <property type="protein sequence ID" value="KAG5610492.1"/>
    <property type="molecule type" value="Genomic_DNA"/>
</dbReference>
<proteinExistence type="predicted"/>
<evidence type="ECO:0000313" key="2">
    <source>
        <dbReference type="Proteomes" id="UP000824120"/>
    </source>
</evidence>